<accession>A0AA46AJX0</accession>
<keyword evidence="7" id="KW-1185">Reference proteome</keyword>
<evidence type="ECO:0000256" key="2">
    <source>
        <dbReference type="ARBA" id="ARBA00023125"/>
    </source>
</evidence>
<feature type="domain" description="Cyclic nucleotide-binding" evidence="4">
    <location>
        <begin position="23"/>
        <end position="143"/>
    </location>
</feature>
<dbReference type="GO" id="GO:0005829">
    <property type="term" value="C:cytosol"/>
    <property type="evidence" value="ECO:0007669"/>
    <property type="project" value="TreeGrafter"/>
</dbReference>
<keyword evidence="1" id="KW-0805">Transcription regulation</keyword>
<protein>
    <submittedName>
        <fullName evidence="6">CRP/FNR family transcriptional regulator, anaerobic regulatory protein</fullName>
    </submittedName>
</protein>
<dbReference type="SUPFAM" id="SSF46785">
    <property type="entry name" value="Winged helix' DNA-binding domain"/>
    <property type="match status" value="1"/>
</dbReference>
<dbReference type="InterPro" id="IPR012318">
    <property type="entry name" value="HTH_CRP"/>
</dbReference>
<comment type="caution">
    <text evidence="6">The sequence shown here is derived from an EMBL/GenBank/DDBJ whole genome shotgun (WGS) entry which is preliminary data.</text>
</comment>
<dbReference type="InterPro" id="IPR000595">
    <property type="entry name" value="cNMP-bd_dom"/>
</dbReference>
<sequence>MSRCPQCRCETCQGPTCLNKTPLLSNLTREEADKISTGVSSKIFHKGETLFHAGDTADRLYIVCSGKVKLLKHTAEGKEQILYILKAGDFFGAFNLLKEDLFDCTAEALTDSLVSMLKKSEFDRIILSNPEITLKVFEKAYERIIKLETLIERLSTASLDARVAGLLLNLIPDFGTHTPEGTLLRLSISREDMGSYSGIARETMSRKLHLFDELGYIQLKSTRQILIKDLAGLQSLLHESHE</sequence>
<dbReference type="Pfam" id="PF00027">
    <property type="entry name" value="cNMP_binding"/>
    <property type="match status" value="1"/>
</dbReference>
<dbReference type="SMART" id="SM00419">
    <property type="entry name" value="HTH_CRP"/>
    <property type="match status" value="1"/>
</dbReference>
<evidence type="ECO:0000256" key="3">
    <source>
        <dbReference type="ARBA" id="ARBA00023163"/>
    </source>
</evidence>
<reference evidence="6" key="1">
    <citation type="submission" date="2017-05" db="EMBL/GenBank/DDBJ databases">
        <authorList>
            <person name="Varghese N."/>
            <person name="Submissions S."/>
        </authorList>
    </citation>
    <scope>NUCLEOTIDE SEQUENCE</scope>
    <source>
        <strain evidence="6">Su22</strain>
    </source>
</reference>
<dbReference type="InterPro" id="IPR050397">
    <property type="entry name" value="Env_Response_Regulators"/>
</dbReference>
<dbReference type="SUPFAM" id="SSF51206">
    <property type="entry name" value="cAMP-binding domain-like"/>
    <property type="match status" value="1"/>
</dbReference>
<dbReference type="PANTHER" id="PTHR24567:SF28">
    <property type="entry name" value="LISTERIOLYSIN REGULATORY PROTEIN"/>
    <property type="match status" value="1"/>
</dbReference>
<dbReference type="EMBL" id="FXUF01000014">
    <property type="protein sequence ID" value="SMP66306.1"/>
    <property type="molecule type" value="Genomic_DNA"/>
</dbReference>
<keyword evidence="2" id="KW-0238">DNA-binding</keyword>
<dbReference type="CDD" id="cd00038">
    <property type="entry name" value="CAP_ED"/>
    <property type="match status" value="1"/>
</dbReference>
<name>A0AA46AJX0_9CLOT</name>
<evidence type="ECO:0000313" key="7">
    <source>
        <dbReference type="Proteomes" id="UP001158066"/>
    </source>
</evidence>
<gene>
    <name evidence="6" type="ORF">SAMN06296020_1143</name>
</gene>
<evidence type="ECO:0000313" key="6">
    <source>
        <dbReference type="EMBL" id="SMP66306.1"/>
    </source>
</evidence>
<organism evidence="6 7">
    <name type="scientific">Anoxynatronum buryatiense</name>
    <dbReference type="NCBI Taxonomy" id="489973"/>
    <lineage>
        <taxon>Bacteria</taxon>
        <taxon>Bacillati</taxon>
        <taxon>Bacillota</taxon>
        <taxon>Clostridia</taxon>
        <taxon>Eubacteriales</taxon>
        <taxon>Clostridiaceae</taxon>
        <taxon>Anoxynatronum</taxon>
    </lineage>
</organism>
<feature type="domain" description="HTH crp-type" evidence="5">
    <location>
        <begin position="157"/>
        <end position="231"/>
    </location>
</feature>
<evidence type="ECO:0000256" key="1">
    <source>
        <dbReference type="ARBA" id="ARBA00023015"/>
    </source>
</evidence>
<dbReference type="GO" id="GO:0003677">
    <property type="term" value="F:DNA binding"/>
    <property type="evidence" value="ECO:0007669"/>
    <property type="project" value="UniProtKB-KW"/>
</dbReference>
<dbReference type="PROSITE" id="PS50042">
    <property type="entry name" value="CNMP_BINDING_3"/>
    <property type="match status" value="1"/>
</dbReference>
<keyword evidence="3" id="KW-0804">Transcription</keyword>
<dbReference type="GO" id="GO:0003700">
    <property type="term" value="F:DNA-binding transcription factor activity"/>
    <property type="evidence" value="ECO:0007669"/>
    <property type="project" value="InterPro"/>
</dbReference>
<dbReference type="PROSITE" id="PS00042">
    <property type="entry name" value="HTH_CRP_1"/>
    <property type="match status" value="1"/>
</dbReference>
<dbReference type="InterPro" id="IPR014710">
    <property type="entry name" value="RmlC-like_jellyroll"/>
</dbReference>
<dbReference type="Gene3D" id="2.60.120.10">
    <property type="entry name" value="Jelly Rolls"/>
    <property type="match status" value="1"/>
</dbReference>
<dbReference type="Proteomes" id="UP001158066">
    <property type="component" value="Unassembled WGS sequence"/>
</dbReference>
<dbReference type="InterPro" id="IPR036388">
    <property type="entry name" value="WH-like_DNA-bd_sf"/>
</dbReference>
<proteinExistence type="predicted"/>
<dbReference type="Gene3D" id="1.10.10.10">
    <property type="entry name" value="Winged helix-like DNA-binding domain superfamily/Winged helix DNA-binding domain"/>
    <property type="match status" value="1"/>
</dbReference>
<evidence type="ECO:0000259" key="4">
    <source>
        <dbReference type="PROSITE" id="PS50042"/>
    </source>
</evidence>
<dbReference type="PRINTS" id="PR00034">
    <property type="entry name" value="HTHCRP"/>
</dbReference>
<evidence type="ECO:0000259" key="5">
    <source>
        <dbReference type="PROSITE" id="PS51063"/>
    </source>
</evidence>
<dbReference type="AlphaFoldDB" id="A0AA46AJX0"/>
<dbReference type="PANTHER" id="PTHR24567">
    <property type="entry name" value="CRP FAMILY TRANSCRIPTIONAL REGULATORY PROTEIN"/>
    <property type="match status" value="1"/>
</dbReference>
<dbReference type="SMART" id="SM00100">
    <property type="entry name" value="cNMP"/>
    <property type="match status" value="1"/>
</dbReference>
<dbReference type="Pfam" id="PF13545">
    <property type="entry name" value="HTH_Crp_2"/>
    <property type="match status" value="1"/>
</dbReference>
<dbReference type="InterPro" id="IPR036390">
    <property type="entry name" value="WH_DNA-bd_sf"/>
</dbReference>
<dbReference type="PROSITE" id="PS51063">
    <property type="entry name" value="HTH_CRP_2"/>
    <property type="match status" value="1"/>
</dbReference>
<dbReference type="InterPro" id="IPR018490">
    <property type="entry name" value="cNMP-bd_dom_sf"/>
</dbReference>
<dbReference type="InterPro" id="IPR018335">
    <property type="entry name" value="Tscrpt_reg_HTH_Crp-type_CS"/>
</dbReference>